<protein>
    <submittedName>
        <fullName evidence="2">Uncharacterized protein</fullName>
    </submittedName>
</protein>
<comment type="caution">
    <text evidence="2">The sequence shown here is derived from an EMBL/GenBank/DDBJ whole genome shotgun (WGS) entry which is preliminary data.</text>
</comment>
<evidence type="ECO:0000313" key="3">
    <source>
        <dbReference type="Proteomes" id="UP000886998"/>
    </source>
</evidence>
<keyword evidence="3" id="KW-1185">Reference proteome</keyword>
<dbReference type="EMBL" id="BMAV01005645">
    <property type="protein sequence ID" value="GFY46890.1"/>
    <property type="molecule type" value="Genomic_DNA"/>
</dbReference>
<evidence type="ECO:0000313" key="2">
    <source>
        <dbReference type="EMBL" id="GFY46890.1"/>
    </source>
</evidence>
<name>A0A8X7BWW4_9ARAC</name>
<reference evidence="2" key="1">
    <citation type="submission" date="2020-08" db="EMBL/GenBank/DDBJ databases">
        <title>Multicomponent nature underlies the extraordinary mechanical properties of spider dragline silk.</title>
        <authorList>
            <person name="Kono N."/>
            <person name="Nakamura H."/>
            <person name="Mori M."/>
            <person name="Yoshida Y."/>
            <person name="Ohtoshi R."/>
            <person name="Malay A.D."/>
            <person name="Moran D.A.P."/>
            <person name="Tomita M."/>
            <person name="Numata K."/>
            <person name="Arakawa K."/>
        </authorList>
    </citation>
    <scope>NUCLEOTIDE SEQUENCE</scope>
</reference>
<sequence>MCEISSLSPCVIDGFPLHYFSASTPIITISDTQDISNANLNMETEKTLPTKRKEKSDGLTMPPSSKICKFNYIQPNFQIDFASRFNVFSQDTAKTLTTLTRIVQLSKIP</sequence>
<accession>A0A8X7BWW4</accession>
<evidence type="ECO:0000256" key="1">
    <source>
        <dbReference type="SAM" id="MobiDB-lite"/>
    </source>
</evidence>
<proteinExistence type="predicted"/>
<organism evidence="2 3">
    <name type="scientific">Trichonephila inaurata madagascariensis</name>
    <dbReference type="NCBI Taxonomy" id="2747483"/>
    <lineage>
        <taxon>Eukaryota</taxon>
        <taxon>Metazoa</taxon>
        <taxon>Ecdysozoa</taxon>
        <taxon>Arthropoda</taxon>
        <taxon>Chelicerata</taxon>
        <taxon>Arachnida</taxon>
        <taxon>Araneae</taxon>
        <taxon>Araneomorphae</taxon>
        <taxon>Entelegynae</taxon>
        <taxon>Araneoidea</taxon>
        <taxon>Nephilidae</taxon>
        <taxon>Trichonephila</taxon>
        <taxon>Trichonephila inaurata</taxon>
    </lineage>
</organism>
<dbReference type="AlphaFoldDB" id="A0A8X7BWW4"/>
<gene>
    <name evidence="2" type="ORF">TNIN_127651</name>
</gene>
<feature type="region of interest" description="Disordered" evidence="1">
    <location>
        <begin position="42"/>
        <end position="61"/>
    </location>
</feature>
<dbReference type="Proteomes" id="UP000886998">
    <property type="component" value="Unassembled WGS sequence"/>
</dbReference>